<dbReference type="InterPro" id="IPR000835">
    <property type="entry name" value="HTH_MarR-typ"/>
</dbReference>
<organism evidence="2 3">
    <name type="scientific">Agaribacter marinus</name>
    <dbReference type="NCBI Taxonomy" id="1431249"/>
    <lineage>
        <taxon>Bacteria</taxon>
        <taxon>Pseudomonadati</taxon>
        <taxon>Pseudomonadota</taxon>
        <taxon>Gammaproteobacteria</taxon>
        <taxon>Alteromonadales</taxon>
        <taxon>Alteromonadaceae</taxon>
        <taxon>Agaribacter</taxon>
    </lineage>
</organism>
<dbReference type="Pfam" id="PF12802">
    <property type="entry name" value="MarR_2"/>
    <property type="match status" value="1"/>
</dbReference>
<evidence type="ECO:0000259" key="1">
    <source>
        <dbReference type="Pfam" id="PF12802"/>
    </source>
</evidence>
<keyword evidence="3" id="KW-1185">Reference proteome</keyword>
<dbReference type="RefSeq" id="WP_284217285.1">
    <property type="nucleotide sequence ID" value="NZ_BSOT01000005.1"/>
</dbReference>
<reference evidence="2" key="2">
    <citation type="submission" date="2023-01" db="EMBL/GenBank/DDBJ databases">
        <title>Draft genome sequence of Agaribacter marinus strain NBRC 110023.</title>
        <authorList>
            <person name="Sun Q."/>
            <person name="Mori K."/>
        </authorList>
    </citation>
    <scope>NUCLEOTIDE SEQUENCE</scope>
    <source>
        <strain evidence="2">NBRC 110023</strain>
    </source>
</reference>
<sequence>MKNLGTLLRSLSEQLDLAVEQVYRDQGIPFKPRYFPIATALLEDGAMSIKRLAEKTGVSHSAVSQTVAAMKRDGWLASISGDDRREKLISLSALMQSELGQLERIWLAVAKAATSLDNDLDNSLFSSILKAGELLEDNSFYSRINKGLEK</sequence>
<dbReference type="Proteomes" id="UP001156601">
    <property type="component" value="Unassembled WGS sequence"/>
</dbReference>
<evidence type="ECO:0000313" key="2">
    <source>
        <dbReference type="EMBL" id="GLR71001.1"/>
    </source>
</evidence>
<name>A0AA37SWG4_9ALTE</name>
<dbReference type="GO" id="GO:0003700">
    <property type="term" value="F:DNA-binding transcription factor activity"/>
    <property type="evidence" value="ECO:0007669"/>
    <property type="project" value="InterPro"/>
</dbReference>
<dbReference type="Gene3D" id="1.10.10.10">
    <property type="entry name" value="Winged helix-like DNA-binding domain superfamily/Winged helix DNA-binding domain"/>
    <property type="match status" value="1"/>
</dbReference>
<dbReference type="AlphaFoldDB" id="A0AA37SWG4"/>
<reference evidence="2" key="1">
    <citation type="journal article" date="2014" name="Int. J. Syst. Evol. Microbiol.">
        <title>Complete genome sequence of Corynebacterium casei LMG S-19264T (=DSM 44701T), isolated from a smear-ripened cheese.</title>
        <authorList>
            <consortium name="US DOE Joint Genome Institute (JGI-PGF)"/>
            <person name="Walter F."/>
            <person name="Albersmeier A."/>
            <person name="Kalinowski J."/>
            <person name="Ruckert C."/>
        </authorList>
    </citation>
    <scope>NUCLEOTIDE SEQUENCE</scope>
    <source>
        <strain evidence="2">NBRC 110023</strain>
    </source>
</reference>
<dbReference type="InterPro" id="IPR036388">
    <property type="entry name" value="WH-like_DNA-bd_sf"/>
</dbReference>
<evidence type="ECO:0000313" key="3">
    <source>
        <dbReference type="Proteomes" id="UP001156601"/>
    </source>
</evidence>
<protein>
    <recommendedName>
        <fullName evidence="1">HTH marR-type domain-containing protein</fullName>
    </recommendedName>
</protein>
<feature type="domain" description="HTH marR-type" evidence="1">
    <location>
        <begin position="31"/>
        <end position="86"/>
    </location>
</feature>
<dbReference type="EMBL" id="BSOT01000005">
    <property type="protein sequence ID" value="GLR71001.1"/>
    <property type="molecule type" value="Genomic_DNA"/>
</dbReference>
<comment type="caution">
    <text evidence="2">The sequence shown here is derived from an EMBL/GenBank/DDBJ whole genome shotgun (WGS) entry which is preliminary data.</text>
</comment>
<proteinExistence type="predicted"/>
<gene>
    <name evidence="2" type="ORF">GCM10007852_19090</name>
</gene>
<dbReference type="InterPro" id="IPR036390">
    <property type="entry name" value="WH_DNA-bd_sf"/>
</dbReference>
<dbReference type="SUPFAM" id="SSF46785">
    <property type="entry name" value="Winged helix' DNA-binding domain"/>
    <property type="match status" value="1"/>
</dbReference>
<accession>A0AA37SWG4</accession>